<sequence length="44" mass="5351">ILRIKENNRYWAINKVSRLPYVTNNHFEYPLPKADPTFPQQKLH</sequence>
<dbReference type="EMBL" id="CAMKVN010027328">
    <property type="protein sequence ID" value="CAI2201354.1"/>
    <property type="molecule type" value="Genomic_DNA"/>
</dbReference>
<evidence type="ECO:0000313" key="1">
    <source>
        <dbReference type="EMBL" id="CAI2201354.1"/>
    </source>
</evidence>
<dbReference type="Proteomes" id="UP001153678">
    <property type="component" value="Unassembled WGS sequence"/>
</dbReference>
<name>A0A9W4TDM4_9GLOM</name>
<gene>
    <name evidence="1" type="ORF">FWILDA_LOCUS20024</name>
</gene>
<accession>A0A9W4TDM4</accession>
<proteinExistence type="predicted"/>
<organism evidence="1 2">
    <name type="scientific">Funneliformis geosporum</name>
    <dbReference type="NCBI Taxonomy" id="1117311"/>
    <lineage>
        <taxon>Eukaryota</taxon>
        <taxon>Fungi</taxon>
        <taxon>Fungi incertae sedis</taxon>
        <taxon>Mucoromycota</taxon>
        <taxon>Glomeromycotina</taxon>
        <taxon>Glomeromycetes</taxon>
        <taxon>Glomerales</taxon>
        <taxon>Glomeraceae</taxon>
        <taxon>Funneliformis</taxon>
    </lineage>
</organism>
<dbReference type="AlphaFoldDB" id="A0A9W4TDM4"/>
<evidence type="ECO:0000313" key="2">
    <source>
        <dbReference type="Proteomes" id="UP001153678"/>
    </source>
</evidence>
<feature type="non-terminal residue" evidence="1">
    <location>
        <position position="1"/>
    </location>
</feature>
<reference evidence="1" key="1">
    <citation type="submission" date="2022-08" db="EMBL/GenBank/DDBJ databases">
        <authorList>
            <person name="Kallberg Y."/>
            <person name="Tangrot J."/>
            <person name="Rosling A."/>
        </authorList>
    </citation>
    <scope>NUCLEOTIDE SEQUENCE</scope>
    <source>
        <strain evidence="1">Wild A</strain>
    </source>
</reference>
<feature type="non-terminal residue" evidence="1">
    <location>
        <position position="44"/>
    </location>
</feature>
<comment type="caution">
    <text evidence="1">The sequence shown here is derived from an EMBL/GenBank/DDBJ whole genome shotgun (WGS) entry which is preliminary data.</text>
</comment>
<keyword evidence="2" id="KW-1185">Reference proteome</keyword>
<protein>
    <submittedName>
        <fullName evidence="1">19925_t:CDS:1</fullName>
    </submittedName>
</protein>